<evidence type="ECO:0000313" key="2">
    <source>
        <dbReference type="EMBL" id="NOU82206.1"/>
    </source>
</evidence>
<keyword evidence="3" id="KW-1185">Reference proteome</keyword>
<dbReference type="CDD" id="cd02440">
    <property type="entry name" value="AdoMet_MTases"/>
    <property type="match status" value="1"/>
</dbReference>
<accession>A0ABX1YQ67</accession>
<evidence type="ECO:0000313" key="3">
    <source>
        <dbReference type="Proteomes" id="UP000596857"/>
    </source>
</evidence>
<dbReference type="GO" id="GO:0008168">
    <property type="term" value="F:methyltransferase activity"/>
    <property type="evidence" value="ECO:0007669"/>
    <property type="project" value="UniProtKB-KW"/>
</dbReference>
<comment type="caution">
    <text evidence="2">The sequence shown here is derived from an EMBL/GenBank/DDBJ whole genome shotgun (WGS) entry which is preliminary data.</text>
</comment>
<dbReference type="EMBL" id="WHOB01000069">
    <property type="protein sequence ID" value="NOU82206.1"/>
    <property type="molecule type" value="Genomic_DNA"/>
</dbReference>
<dbReference type="GO" id="GO:0032259">
    <property type="term" value="P:methylation"/>
    <property type="evidence" value="ECO:0007669"/>
    <property type="project" value="UniProtKB-KW"/>
</dbReference>
<dbReference type="InterPro" id="IPR041698">
    <property type="entry name" value="Methyltransf_25"/>
</dbReference>
<dbReference type="Gene3D" id="3.40.50.150">
    <property type="entry name" value="Vaccinia Virus protein VP39"/>
    <property type="match status" value="1"/>
</dbReference>
<reference evidence="2 3" key="1">
    <citation type="submission" date="2019-10" db="EMBL/GenBank/DDBJ databases">
        <title>Description of Paenibacillus terricola sp. nov.</title>
        <authorList>
            <person name="Carlier A."/>
            <person name="Qi S."/>
        </authorList>
    </citation>
    <scope>NUCLEOTIDE SEQUENCE [LARGE SCALE GENOMIC DNA]</scope>
    <source>
        <strain evidence="2 3">LMG 31459</strain>
    </source>
</reference>
<dbReference type="RefSeq" id="WP_171719551.1">
    <property type="nucleotide sequence ID" value="NZ_WHOB01000069.1"/>
</dbReference>
<dbReference type="Proteomes" id="UP000596857">
    <property type="component" value="Unassembled WGS sequence"/>
</dbReference>
<evidence type="ECO:0000259" key="1">
    <source>
        <dbReference type="Pfam" id="PF13649"/>
    </source>
</evidence>
<name>A0ABX1YQ67_9BACL</name>
<protein>
    <submittedName>
        <fullName evidence="2">Methyltransferase domain-containing protein</fullName>
    </submittedName>
</protein>
<keyword evidence="2" id="KW-0808">Transferase</keyword>
<dbReference type="SUPFAM" id="SSF53335">
    <property type="entry name" value="S-adenosyl-L-methionine-dependent methyltransferases"/>
    <property type="match status" value="1"/>
</dbReference>
<proteinExistence type="predicted"/>
<dbReference type="InterPro" id="IPR029063">
    <property type="entry name" value="SAM-dependent_MTases_sf"/>
</dbReference>
<keyword evidence="2" id="KW-0489">Methyltransferase</keyword>
<feature type="domain" description="Methyltransferase" evidence="1">
    <location>
        <begin position="53"/>
        <end position="154"/>
    </location>
</feature>
<organism evidence="2 3">
    <name type="scientific">Paenibacillus phytohabitans</name>
    <dbReference type="NCBI Taxonomy" id="2654978"/>
    <lineage>
        <taxon>Bacteria</taxon>
        <taxon>Bacillati</taxon>
        <taxon>Bacillota</taxon>
        <taxon>Bacilli</taxon>
        <taxon>Bacillales</taxon>
        <taxon>Paenibacillaceae</taxon>
        <taxon>Paenibacillus</taxon>
    </lineage>
</organism>
<sequence>MDRIANIRSEEKKYHDDCYDTYDLFEPGSWLHRPVATVISLLEEYKEREYLSVLDLGSGIGRNSMPIAESLKYRDGKVVCVDLLESAIDKLNSYSKEFGVEQYIVARLSDIEQFNIEADEYDIIVAVSSLEHVSSEQALERKLQEMNAGTKRNGANCIIIASNIREVNLAQEEELDPMFEVNLTTARMFELLDQQYAGWEVEQRFVKPLEYEISRKGEPVRLTSDCITFVAKKS</sequence>
<dbReference type="Pfam" id="PF13649">
    <property type="entry name" value="Methyltransf_25"/>
    <property type="match status" value="1"/>
</dbReference>
<gene>
    <name evidence="2" type="ORF">GC101_25400</name>
</gene>